<feature type="region of interest" description="Disordered" evidence="1">
    <location>
        <begin position="37"/>
        <end position="60"/>
    </location>
</feature>
<sequence length="182" mass="18737">MVLPAVGVARESEVLVRLERALCALVLVALVGGCTSEEKKPEFTDPGQSASAAPAGEAPAWTEPGSYTYKLIRGCDANAPLGTYQATVTGGVVSAAERVDAPVASPSPSAEVDLGPVTGEEGEEIEVPTLAELVEMAQTASEDGAEVATEFSREDGHPTKVTINVTDTAAGAECWIVSDYKS</sequence>
<evidence type="ECO:0000313" key="2">
    <source>
        <dbReference type="EMBL" id="RAK36950.1"/>
    </source>
</evidence>
<gene>
    <name evidence="2" type="ORF">B0I29_107212</name>
</gene>
<keyword evidence="3" id="KW-1185">Reference proteome</keyword>
<proteinExistence type="predicted"/>
<dbReference type="AlphaFoldDB" id="A0A327ZCL3"/>
<dbReference type="RefSeq" id="WP_245972597.1">
    <property type="nucleotide sequence ID" value="NZ_JACHWI010000001.1"/>
</dbReference>
<organism evidence="2 3">
    <name type="scientific">Actinoplanes lutulentus</name>
    <dbReference type="NCBI Taxonomy" id="1287878"/>
    <lineage>
        <taxon>Bacteria</taxon>
        <taxon>Bacillati</taxon>
        <taxon>Actinomycetota</taxon>
        <taxon>Actinomycetes</taxon>
        <taxon>Micromonosporales</taxon>
        <taxon>Micromonosporaceae</taxon>
        <taxon>Actinoplanes</taxon>
    </lineage>
</organism>
<dbReference type="EMBL" id="QLMJ01000007">
    <property type="protein sequence ID" value="RAK36950.1"/>
    <property type="molecule type" value="Genomic_DNA"/>
</dbReference>
<evidence type="ECO:0000313" key="3">
    <source>
        <dbReference type="Proteomes" id="UP000249341"/>
    </source>
</evidence>
<protein>
    <submittedName>
        <fullName evidence="2">Uncharacterized protein</fullName>
    </submittedName>
</protein>
<reference evidence="2 3" key="1">
    <citation type="submission" date="2018-06" db="EMBL/GenBank/DDBJ databases">
        <title>Genomic Encyclopedia of Type Strains, Phase III (KMG-III): the genomes of soil and plant-associated and newly described type strains.</title>
        <authorList>
            <person name="Whitman W."/>
        </authorList>
    </citation>
    <scope>NUCLEOTIDE SEQUENCE [LARGE SCALE GENOMIC DNA]</scope>
    <source>
        <strain evidence="2 3">CGMCC 4.7090</strain>
    </source>
</reference>
<comment type="caution">
    <text evidence="2">The sequence shown here is derived from an EMBL/GenBank/DDBJ whole genome shotgun (WGS) entry which is preliminary data.</text>
</comment>
<feature type="compositionally biased region" description="Low complexity" evidence="1">
    <location>
        <begin position="46"/>
        <end position="60"/>
    </location>
</feature>
<name>A0A327ZCL3_9ACTN</name>
<dbReference type="Proteomes" id="UP000249341">
    <property type="component" value="Unassembled WGS sequence"/>
</dbReference>
<evidence type="ECO:0000256" key="1">
    <source>
        <dbReference type="SAM" id="MobiDB-lite"/>
    </source>
</evidence>
<accession>A0A327ZCL3</accession>